<organism evidence="3 4">
    <name type="scientific">Oerskovia gallyi</name>
    <dbReference type="NCBI Taxonomy" id="2762226"/>
    <lineage>
        <taxon>Bacteria</taxon>
        <taxon>Bacillati</taxon>
        <taxon>Actinomycetota</taxon>
        <taxon>Actinomycetes</taxon>
        <taxon>Micrococcales</taxon>
        <taxon>Cellulomonadaceae</taxon>
        <taxon>Oerskovia</taxon>
    </lineage>
</organism>
<reference evidence="3 4" key="1">
    <citation type="submission" date="2020-08" db="EMBL/GenBank/DDBJ databases">
        <title>A Genomic Blueprint of the Chicken Gut Microbiome.</title>
        <authorList>
            <person name="Gilroy R."/>
            <person name="Ravi A."/>
            <person name="Getino M."/>
            <person name="Pursley I."/>
            <person name="Horton D.L."/>
            <person name="Alikhan N.-F."/>
            <person name="Baker D."/>
            <person name="Gharbi K."/>
            <person name="Hall N."/>
            <person name="Watson M."/>
            <person name="Adriaenssens E.M."/>
            <person name="Foster-Nyarko E."/>
            <person name="Jarju S."/>
            <person name="Secka A."/>
            <person name="Antonio M."/>
            <person name="Oren A."/>
            <person name="Chaudhuri R."/>
            <person name="La Ragione R.M."/>
            <person name="Hildebrand F."/>
            <person name="Pallen M.J."/>
        </authorList>
    </citation>
    <scope>NUCLEOTIDE SEQUENCE [LARGE SCALE GENOMIC DNA]</scope>
    <source>
        <strain evidence="3 4">Sa2CUA8</strain>
    </source>
</reference>
<evidence type="ECO:0000256" key="1">
    <source>
        <dbReference type="SAM" id="MobiDB-lite"/>
    </source>
</evidence>
<proteinExistence type="predicted"/>
<gene>
    <name evidence="3" type="ORF">H9640_04020</name>
</gene>
<evidence type="ECO:0000313" key="3">
    <source>
        <dbReference type="EMBL" id="MBD7997716.1"/>
    </source>
</evidence>
<sequence length="235" mass="24362">MVRAGENTSEVSGSGTSAFAGDDAEARGPAERRRTVLALVVSVVLVGVLIGVAAVVIGLVVPDAPDRTADVEATARRDAFLDTLVPMPGVVDLVEPASMVQTGYDARSETIDVTVSGTPAELEEVFAALCEHGGREGDHGADYLFAVTTDAAPMTLQCEDPALAGRLAALVDLARDVPPSAVEGVRIAVSGADVSVWARPAPEALPEAWRWVSPWTTGVLDLGLTPVEVRLATEP</sequence>
<feature type="compositionally biased region" description="Polar residues" evidence="1">
    <location>
        <begin position="1"/>
        <end position="17"/>
    </location>
</feature>
<keyword evidence="2" id="KW-0812">Transmembrane</keyword>
<feature type="transmembrane region" description="Helical" evidence="2">
    <location>
        <begin position="36"/>
        <end position="61"/>
    </location>
</feature>
<dbReference type="EMBL" id="JACSQE010000002">
    <property type="protein sequence ID" value="MBD7997716.1"/>
    <property type="molecule type" value="Genomic_DNA"/>
</dbReference>
<feature type="region of interest" description="Disordered" evidence="1">
    <location>
        <begin position="1"/>
        <end position="26"/>
    </location>
</feature>
<evidence type="ECO:0000256" key="2">
    <source>
        <dbReference type="SAM" id="Phobius"/>
    </source>
</evidence>
<name>A0ABR8UZP2_9CELL</name>
<dbReference type="RefSeq" id="WP_191789416.1">
    <property type="nucleotide sequence ID" value="NZ_JACSQE010000002.1"/>
</dbReference>
<keyword evidence="2" id="KW-0472">Membrane</keyword>
<evidence type="ECO:0000313" key="4">
    <source>
        <dbReference type="Proteomes" id="UP000633601"/>
    </source>
</evidence>
<comment type="caution">
    <text evidence="3">The sequence shown here is derived from an EMBL/GenBank/DDBJ whole genome shotgun (WGS) entry which is preliminary data.</text>
</comment>
<dbReference type="Proteomes" id="UP000633601">
    <property type="component" value="Unassembled WGS sequence"/>
</dbReference>
<protein>
    <submittedName>
        <fullName evidence="3">Uncharacterized protein</fullName>
    </submittedName>
</protein>
<keyword evidence="2" id="KW-1133">Transmembrane helix</keyword>
<keyword evidence="4" id="KW-1185">Reference proteome</keyword>
<accession>A0ABR8UZP2</accession>